<evidence type="ECO:0000313" key="1">
    <source>
        <dbReference type="EMBL" id="XOU13266.1"/>
    </source>
</evidence>
<dbReference type="EMBL" id="CP179265">
    <property type="protein sequence ID" value="XOU13266.1"/>
    <property type="molecule type" value="Genomic_DNA"/>
</dbReference>
<proteinExistence type="predicted"/>
<protein>
    <submittedName>
        <fullName evidence="1">Uncharacterized protein</fullName>
    </submittedName>
</protein>
<geneLocation type="plasmid" evidence="1 2">
    <name>lp28-8</name>
</geneLocation>
<reference evidence="1" key="1">
    <citation type="submission" date="2024-11" db="EMBL/GenBank/DDBJ databases">
        <title>Sequencing of Borrelia variable plasmids from multiple Borrelia sensu lato isolates.</title>
        <authorList>
            <person name="Mongodin E.F."/>
            <person name="Rudenko N."/>
            <person name="Fraser C.M."/>
            <person name="Schutzer S."/>
            <person name="Luft B."/>
            <person name="Morgan R."/>
            <person name="Casjens S."/>
            <person name="Qiu W."/>
        </authorList>
    </citation>
    <scope>NUCLEOTIDE SEQUENCE</scope>
    <source>
        <strain evidence="1">21038</strain>
    </source>
</reference>
<sequence>MNKKIFICTVFVLISSFNNFLHLYYFHNFEQDVSQEGIKKIPVNFYFKNKNGRSPFFLVFYKLDGI</sequence>
<name>A0ACD5G651_BORAD</name>
<evidence type="ECO:0000313" key="2">
    <source>
        <dbReference type="Proteomes" id="UP001305787"/>
    </source>
</evidence>
<accession>A0ACD5G651</accession>
<gene>
    <name evidence="1" type="ORF">QIA45_05145</name>
</gene>
<keyword evidence="1" id="KW-0614">Plasmid</keyword>
<dbReference type="Proteomes" id="UP001305787">
    <property type="component" value="Plasmid lp28-8"/>
</dbReference>
<organism evidence="1 2">
    <name type="scientific">Borrelia andersonii</name>
    <name type="common">Borreliella andersonii</name>
    <dbReference type="NCBI Taxonomy" id="42109"/>
    <lineage>
        <taxon>Bacteria</taxon>
        <taxon>Pseudomonadati</taxon>
        <taxon>Spirochaetota</taxon>
        <taxon>Spirochaetia</taxon>
        <taxon>Spirochaetales</taxon>
        <taxon>Borreliaceae</taxon>
        <taxon>Borreliella</taxon>
    </lineage>
</organism>
<keyword evidence="2" id="KW-1185">Reference proteome</keyword>